<feature type="domain" description="N-acetylmuramoyl-L-alanine amidase" evidence="2">
    <location>
        <begin position="308"/>
        <end position="441"/>
    </location>
</feature>
<accession>H8KST1</accession>
<dbReference type="KEGG" id="scn:Solca_0067"/>
<dbReference type="PANTHER" id="PTHR43405:SF1">
    <property type="entry name" value="GLYCOSYL HYDROLASE DIGH"/>
    <property type="match status" value="1"/>
</dbReference>
<dbReference type="Proteomes" id="UP000007590">
    <property type="component" value="Chromosome"/>
</dbReference>
<dbReference type="Pfam" id="PF17963">
    <property type="entry name" value="Big_9"/>
    <property type="match status" value="1"/>
</dbReference>
<dbReference type="Pfam" id="PF20009">
    <property type="entry name" value="GEVED"/>
    <property type="match status" value="1"/>
</dbReference>
<gene>
    <name evidence="3" type="ordered locus">Solca_0067</name>
</gene>
<dbReference type="InterPro" id="IPR026444">
    <property type="entry name" value="Secre_tail"/>
</dbReference>
<dbReference type="GO" id="GO:0009253">
    <property type="term" value="P:peptidoglycan catabolic process"/>
    <property type="evidence" value="ECO:0007669"/>
    <property type="project" value="InterPro"/>
</dbReference>
<dbReference type="InterPro" id="IPR017853">
    <property type="entry name" value="GH"/>
</dbReference>
<dbReference type="eggNOG" id="COG1649">
    <property type="taxonomic scope" value="Bacteria"/>
</dbReference>
<dbReference type="EMBL" id="CP003349">
    <property type="protein sequence ID" value="AFD05225.1"/>
    <property type="molecule type" value="Genomic_DNA"/>
</dbReference>
<dbReference type="eggNOG" id="COG3023">
    <property type="taxonomic scope" value="Bacteria"/>
</dbReference>
<name>H8KST1_SOLCM</name>
<dbReference type="SUPFAM" id="SSF51445">
    <property type="entry name" value="(Trans)glycosidases"/>
    <property type="match status" value="1"/>
</dbReference>
<dbReference type="InterPro" id="IPR033803">
    <property type="entry name" value="CBD-like_Golvesin-Xly"/>
</dbReference>
<dbReference type="InterPro" id="IPR036505">
    <property type="entry name" value="Amidase/PGRP_sf"/>
</dbReference>
<dbReference type="SUPFAM" id="SSF55846">
    <property type="entry name" value="N-acetylmuramoyl-L-alanine amidase-like"/>
    <property type="match status" value="1"/>
</dbReference>
<dbReference type="NCBIfam" id="TIGR04183">
    <property type="entry name" value="Por_Secre_tail"/>
    <property type="match status" value="1"/>
</dbReference>
<dbReference type="InterPro" id="IPR023346">
    <property type="entry name" value="Lysozyme-like_dom_sf"/>
</dbReference>
<dbReference type="InterPro" id="IPR045474">
    <property type="entry name" value="GEVED"/>
</dbReference>
<organism evidence="3 4">
    <name type="scientific">Solitalea canadensis (strain ATCC 29591 / DSM 3403 / JCM 21819 / LMG 8368 / NBRC 15130 / NCIMB 12057 / USAM 9D)</name>
    <name type="common">Flexibacter canadensis</name>
    <dbReference type="NCBI Taxonomy" id="929556"/>
    <lineage>
        <taxon>Bacteria</taxon>
        <taxon>Pseudomonadati</taxon>
        <taxon>Bacteroidota</taxon>
        <taxon>Sphingobacteriia</taxon>
        <taxon>Sphingobacteriales</taxon>
        <taxon>Sphingobacteriaceae</taxon>
        <taxon>Solitalea</taxon>
    </lineage>
</organism>
<dbReference type="Pfam" id="PF25275">
    <property type="entry name" value="Golvesin_C"/>
    <property type="match status" value="1"/>
</dbReference>
<dbReference type="Gene3D" id="2.60.40.3440">
    <property type="match status" value="1"/>
</dbReference>
<dbReference type="InterPro" id="IPR052177">
    <property type="entry name" value="Divisome_Glycosyl_Hydrolase"/>
</dbReference>
<dbReference type="eggNOG" id="COG0741">
    <property type="taxonomic scope" value="Bacteria"/>
</dbReference>
<dbReference type="SUPFAM" id="SSF53955">
    <property type="entry name" value="Lysozyme-like"/>
    <property type="match status" value="1"/>
</dbReference>
<sequence length="1799" mass="195205">MKNATRLALFGFGLCLSVFSGESAYGQKKPLKSPQTDSELLQLADRMVTTTIKKKSNAAGDEFLQRDLTGYLKKTVFAQKGDVKTGADYGHDHKEELLEEYLNRPQPSVKTMTKYFKDAAKEFNVPQELLMAIGQVQSNWAQISESMYGSWGVMGLVENQFTKQITEASAILKVTPQQIKDDAKTNIRAAAALLASYQKKEAVTIEDWFEPTKELTGLQNPVYKEKLALRFFDLMSTGSKSVTLWSEIVDVPSVKVNMKQLKGVEQEFPKQKGSDDSYVSAKRIYTTMAAAAAPPTDYAQAVSDFTTCNYNSRNGAPIEYYFVHYVATGTYEGAIDWFKNCSSQVSAHYVIRNSDGEVTQVVAEANRSWSQGVGYYNDRGIGTEHEVLATNLAMWYSDPMLTAAGQLANDVCTRRNIPKVRAVAAPGINGHNDVKSTSCPNMTAEVWNLFLNKVSLAAGGTNPARPTLYTLTNPGTGSGVKATWKANTESNLVGYRLYYATDDALTTWALAADENTLGAAATQVTLNSSTDFIVPPTGNVYHFKLVAVGTDAQSQKIESLESDIYSRSSAITGPSVLIVDGFDRTNGSYTSAAHSFATGYFKALRDSRQLKINTVANEKVEDGTVLLSDYQLVVWFVGDESTVNETFSTTEQTKVQTYLTNGGKLIVSGSEIAWDLDSNGSTADKAFINNYLKAKYVGDGASNYTPATGVSGTAFAGLSIPFGITYPEDFPDNISTNGGSAYVLNYAVASTRGGVAYKGTFGAGTLQGGVVCVTFPLETASQANQTSFADKALTYFGIGATAPVAVNDAGQSSKNTALVVDVLVNDQSNGNAFDLASVTVVTAPAHGTATVNNSTGKITYTPATDYLGSDSFVYNVKDVLGVSSNNATTSIAVVEPTLCSNSGPEVNSSYPKRDLRGCWISTVSNIDWPSSPTAAPAVQQQELKVMLDSLASAGVNTVFFQIRPESDALYASTIEPWSYYLTGQQGLAPSPMWDPLSFIINEAHARGLELHAWINPYRAKQGTPTLASTHVASVHPEWTFVAESKTFLNPGIPQVRDYLLSVITDIVTRYNIDGIHFDDYFYPYSGMTNQDATTYSTYNPTSLSLADWRRDNVNKMVAMVYDKIQEVNAQQNKNIRFGISPFGIWKSGVPSGITGLSSYNDIYCDPIAWLQAGKVDYLAPQLYWGFGGGQDYSALVAWWDDQAALYGRHLYPGLALYRLTDSNWPASTIQSQVNENRISNNMAALGQIFFTANDLIGNDKSIKTLLKQNQYKYKSIPPSMSWKDGVCPSNPSNLHYQNNKLIWNKALAASDGDKPTKYVIYRFGSTGEITTNAQDGTKIVGVTADTAFTVTAGMLSGVENYFVVSSIDKNNNESVFSSPVNVTGTLAYCNSKGLNSTYEWISKVTIGAFVHSSGNDAGYGDFTTQQINLAKGSTYSISLQPAYSSTIYNEYWKIWIDFNKDGDFLDAGELVFNPGGVNKNTVTGSITIPASALDGKTRMRVSMNGTSADYTTEPCTNFAYGEVQDYTINLTPEGSCVAPSITEKIIDDATATFTGTWSTGTSAGYYGTGYKHDSGTGQGTKTAKFTPTVQETGSYEVYTYYVAGTNRATNVPIDINHLQGTTTVTLNQQVNGSTWVSLGTFDFDASANSNVVIKNNGTNGVVIADAFRWVYKGCPAGAQPLAMMVQPEELKVVESSGFTSTTQNETVREVALEEFVNSVIAYPNPFSYELNLEIVSDQKGVIELSVINANGKRVAQLNKDVEVGKTGLILNGAQWDKGLYFILVHMPNGKTIQANVIKE</sequence>
<reference evidence="3" key="1">
    <citation type="submission" date="2012-02" db="EMBL/GenBank/DDBJ databases">
        <title>The complete genome of Solitalea canadensis DSM 3403.</title>
        <authorList>
            <consortium name="US DOE Joint Genome Institute (JGI-PGF)"/>
            <person name="Lucas S."/>
            <person name="Copeland A."/>
            <person name="Lapidus A."/>
            <person name="Glavina del Rio T."/>
            <person name="Dalin E."/>
            <person name="Tice H."/>
            <person name="Bruce D."/>
            <person name="Goodwin L."/>
            <person name="Pitluck S."/>
            <person name="Peters L."/>
            <person name="Ovchinnikova G."/>
            <person name="Lu M."/>
            <person name="Kyrpides N."/>
            <person name="Mavromatis K."/>
            <person name="Ivanova N."/>
            <person name="Brettin T."/>
            <person name="Detter J.C."/>
            <person name="Han C."/>
            <person name="Larimer F."/>
            <person name="Land M."/>
            <person name="Hauser L."/>
            <person name="Markowitz V."/>
            <person name="Cheng J.-F."/>
            <person name="Hugenholtz P."/>
            <person name="Woyke T."/>
            <person name="Wu D."/>
            <person name="Spring S."/>
            <person name="Schroeder M."/>
            <person name="Kopitz M."/>
            <person name="Brambilla E."/>
            <person name="Klenk H.-P."/>
            <person name="Eisen J.A."/>
        </authorList>
    </citation>
    <scope>NUCLEOTIDE SEQUENCE</scope>
    <source>
        <strain evidence="3">DSM 3403</strain>
    </source>
</reference>
<dbReference type="GO" id="GO:0008745">
    <property type="term" value="F:N-acetylmuramoyl-L-alanine amidase activity"/>
    <property type="evidence" value="ECO:0007669"/>
    <property type="project" value="InterPro"/>
</dbReference>
<dbReference type="InterPro" id="IPR003790">
    <property type="entry name" value="GHL10"/>
</dbReference>
<dbReference type="InterPro" id="IPR013783">
    <property type="entry name" value="Ig-like_fold"/>
</dbReference>
<evidence type="ECO:0000313" key="4">
    <source>
        <dbReference type="Proteomes" id="UP000007590"/>
    </source>
</evidence>
<dbReference type="SMART" id="SM00644">
    <property type="entry name" value="Ami_2"/>
    <property type="match status" value="1"/>
</dbReference>
<dbReference type="Gene3D" id="3.40.80.10">
    <property type="entry name" value="Peptidoglycan recognition protein-like"/>
    <property type="match status" value="1"/>
</dbReference>
<dbReference type="OrthoDB" id="719733at2"/>
<dbReference type="HOGENOM" id="CLU_238133_0_0_10"/>
<dbReference type="Pfam" id="PF01510">
    <property type="entry name" value="Amidase_2"/>
    <property type="match status" value="1"/>
</dbReference>
<dbReference type="Gene3D" id="1.10.530.10">
    <property type="match status" value="1"/>
</dbReference>
<dbReference type="RefSeq" id="WP_014678453.1">
    <property type="nucleotide sequence ID" value="NC_017770.1"/>
</dbReference>
<keyword evidence="1" id="KW-0732">Signal</keyword>
<evidence type="ECO:0000256" key="1">
    <source>
        <dbReference type="ARBA" id="ARBA00022729"/>
    </source>
</evidence>
<dbReference type="CDD" id="cd14488">
    <property type="entry name" value="CBM6-CBM35-CBM36_like_2"/>
    <property type="match status" value="1"/>
</dbReference>
<dbReference type="CDD" id="cd06583">
    <property type="entry name" value="PGRP"/>
    <property type="match status" value="1"/>
</dbReference>
<proteinExistence type="predicted"/>
<keyword evidence="4" id="KW-1185">Reference proteome</keyword>
<dbReference type="PANTHER" id="PTHR43405">
    <property type="entry name" value="GLYCOSYL HYDROLASE DIGH"/>
    <property type="match status" value="1"/>
</dbReference>
<dbReference type="Pfam" id="PF02638">
    <property type="entry name" value="GHL10"/>
    <property type="match status" value="1"/>
</dbReference>
<protein>
    <recommendedName>
        <fullName evidence="2">N-acetylmuramoyl-L-alanine amidase domain-containing protein</fullName>
    </recommendedName>
</protein>
<dbReference type="InterPro" id="IPR002502">
    <property type="entry name" value="Amidase_domain"/>
</dbReference>
<dbReference type="STRING" id="929556.Solca_0067"/>
<dbReference type="Gene3D" id="3.20.20.80">
    <property type="entry name" value="Glycosidases"/>
    <property type="match status" value="1"/>
</dbReference>
<evidence type="ECO:0000313" key="3">
    <source>
        <dbReference type="EMBL" id="AFD05225.1"/>
    </source>
</evidence>
<dbReference type="Gene3D" id="2.60.40.10">
    <property type="entry name" value="Immunoglobulins"/>
    <property type="match status" value="2"/>
</dbReference>
<evidence type="ECO:0000259" key="2">
    <source>
        <dbReference type="SMART" id="SM00644"/>
    </source>
</evidence>